<proteinExistence type="predicted"/>
<dbReference type="OrthoDB" id="5811260at2759"/>
<evidence type="ECO:0000313" key="1">
    <source>
        <dbReference type="EMBL" id="VBB32078.1"/>
    </source>
</evidence>
<gene>
    <name evidence="1" type="ORF">NAV_LOCUS6869</name>
</gene>
<protein>
    <submittedName>
        <fullName evidence="1">Uncharacterized protein</fullName>
    </submittedName>
</protein>
<dbReference type="Proteomes" id="UP000276991">
    <property type="component" value="Unassembled WGS sequence"/>
</dbReference>
<organism evidence="1 2">
    <name type="scientific">Acanthocheilonema viteae</name>
    <name type="common">Filarial nematode worm</name>
    <name type="synonym">Dipetalonema viteae</name>
    <dbReference type="NCBI Taxonomy" id="6277"/>
    <lineage>
        <taxon>Eukaryota</taxon>
        <taxon>Metazoa</taxon>
        <taxon>Ecdysozoa</taxon>
        <taxon>Nematoda</taxon>
        <taxon>Chromadorea</taxon>
        <taxon>Rhabditida</taxon>
        <taxon>Spirurina</taxon>
        <taxon>Spiruromorpha</taxon>
        <taxon>Filarioidea</taxon>
        <taxon>Onchocercidae</taxon>
        <taxon>Acanthocheilonema</taxon>
    </lineage>
</organism>
<sequence>MFTIAKLSTAQFIAPYGAFGTFPMPALSNPYLGAVGGLGMILGNDPMVMSGMGINLFGNPYLTNPYGPFAFTNNGNSFTGYGVHKYGLPMFSRKRFIPGFGCLNRSGCGIGFHKKE</sequence>
<name>A0A498SLY3_ACAVI</name>
<keyword evidence="2" id="KW-1185">Reference proteome</keyword>
<dbReference type="EMBL" id="UPTC01001529">
    <property type="protein sequence ID" value="VBB32078.1"/>
    <property type="molecule type" value="Genomic_DNA"/>
</dbReference>
<reference evidence="1 2" key="1">
    <citation type="submission" date="2018-08" db="EMBL/GenBank/DDBJ databases">
        <authorList>
            <person name="Laetsch R D."/>
            <person name="Stevens L."/>
            <person name="Kumar S."/>
            <person name="Blaxter L. M."/>
        </authorList>
    </citation>
    <scope>NUCLEOTIDE SEQUENCE [LARGE SCALE GENOMIC DNA]</scope>
</reference>
<evidence type="ECO:0000313" key="2">
    <source>
        <dbReference type="Proteomes" id="UP000276991"/>
    </source>
</evidence>
<accession>A0A498SLY3</accession>
<dbReference type="AlphaFoldDB" id="A0A498SLY3"/>